<feature type="region of interest" description="Disordered" evidence="1">
    <location>
        <begin position="1"/>
        <end position="121"/>
    </location>
</feature>
<evidence type="ECO:0000313" key="2">
    <source>
        <dbReference type="EMBL" id="CAK9867490.1"/>
    </source>
</evidence>
<proteinExistence type="predicted"/>
<dbReference type="Proteomes" id="UP001497522">
    <property type="component" value="Chromosome 17"/>
</dbReference>
<keyword evidence="3" id="KW-1185">Reference proteome</keyword>
<name>A0ABP1AY33_9BRYO</name>
<organism evidence="2 3">
    <name type="scientific">Sphagnum jensenii</name>
    <dbReference type="NCBI Taxonomy" id="128206"/>
    <lineage>
        <taxon>Eukaryota</taxon>
        <taxon>Viridiplantae</taxon>
        <taxon>Streptophyta</taxon>
        <taxon>Embryophyta</taxon>
        <taxon>Bryophyta</taxon>
        <taxon>Sphagnophytina</taxon>
        <taxon>Sphagnopsida</taxon>
        <taxon>Sphagnales</taxon>
        <taxon>Sphagnaceae</taxon>
        <taxon>Sphagnum</taxon>
    </lineage>
</organism>
<accession>A0ABP1AY33</accession>
<reference evidence="2" key="1">
    <citation type="submission" date="2024-03" db="EMBL/GenBank/DDBJ databases">
        <authorList>
            <consortium name="ELIXIR-Norway"/>
            <consortium name="Elixir Norway"/>
        </authorList>
    </citation>
    <scope>NUCLEOTIDE SEQUENCE</scope>
</reference>
<evidence type="ECO:0000313" key="3">
    <source>
        <dbReference type="Proteomes" id="UP001497522"/>
    </source>
</evidence>
<evidence type="ECO:0000256" key="1">
    <source>
        <dbReference type="SAM" id="MobiDB-lite"/>
    </source>
</evidence>
<protein>
    <submittedName>
        <fullName evidence="2">Uncharacterized protein</fullName>
    </submittedName>
</protein>
<feature type="compositionally biased region" description="Polar residues" evidence="1">
    <location>
        <begin position="40"/>
        <end position="55"/>
    </location>
</feature>
<gene>
    <name evidence="2" type="ORF">CSSPJE1EN2_LOCUS10485</name>
</gene>
<sequence length="269" mass="30220">MSELTASPTHAIPPNKPGTKRRKESASTPRIQLSFELPGSASQQARASDTTTNPFASPVEGTRGGGATPNHQEETTNEWSFQGRKKHTLKLTSPKPEAQSPIPHTPPQEKTPGGKRGQHHSEVTSSFFTSFSISIPQNWEPLRARVWPVLAREKNSQREIVVHSKSQARPSLPTNIRITGPVEAEWSHDSAWADLTHRLEVELEEKILRYKLSFKDRPKLEWSWQEVPNRRGVECTILAHIDTGTSALNIQNKRHLHWKALELIPTDEG</sequence>
<dbReference type="EMBL" id="OZ023718">
    <property type="protein sequence ID" value="CAK9867490.1"/>
    <property type="molecule type" value="Genomic_DNA"/>
</dbReference>